<dbReference type="Gene3D" id="2.140.10.10">
    <property type="entry name" value="Quinoprotein alcohol dehydrogenase-like superfamily"/>
    <property type="match status" value="1"/>
</dbReference>
<comment type="caution">
    <text evidence="6">The sequence shown here is derived from an EMBL/GenBank/DDBJ whole genome shotgun (WGS) entry which is preliminary data.</text>
</comment>
<dbReference type="InterPro" id="IPR018391">
    <property type="entry name" value="PQQ_b-propeller_rpt"/>
</dbReference>
<dbReference type="EC" id="1.1.5.2" evidence="6"/>
<evidence type="ECO:0000256" key="1">
    <source>
        <dbReference type="ARBA" id="ARBA00001931"/>
    </source>
</evidence>
<evidence type="ECO:0000259" key="5">
    <source>
        <dbReference type="Pfam" id="PF01011"/>
    </source>
</evidence>
<keyword evidence="3 6" id="KW-0560">Oxidoreductase</keyword>
<evidence type="ECO:0000256" key="4">
    <source>
        <dbReference type="SAM" id="SignalP"/>
    </source>
</evidence>
<dbReference type="GO" id="GO:0008876">
    <property type="term" value="F:quinoprotein glucose dehydrogenase activity"/>
    <property type="evidence" value="ECO:0007669"/>
    <property type="project" value="UniProtKB-EC"/>
</dbReference>
<dbReference type="PANTHER" id="PTHR32303">
    <property type="entry name" value="QUINOPROTEIN ALCOHOL DEHYDROGENASE (CYTOCHROME C)"/>
    <property type="match status" value="1"/>
</dbReference>
<keyword evidence="7" id="KW-1185">Reference proteome</keyword>
<name>A0ABV2QV90_9HYPH</name>
<sequence length="651" mass="70604">MPRTEARLPRLALSCLFAIASSAGLATAARAQDAANPAPLNDTAKNWSTFNGDLQARKFSPLTQITPENVKDLKVAWKVHTGDMSDGSGTTPPSVWSATPLFVNDTVYLGTPFYRIFAIEPDTGKVKWTYDSKGELKALTQPDLKNRGVAYWQADAPVAGQACDKRVYIGTMDAKLHAVDADTGKPCADFGKAGVLDVNAFNTTNAKWPLSLLQPPTVFKDYLLLGWAGKDWDQTVDSPGTIFALDARTGALRWEFHSLPPELINKTGTANVWASMSVDPERQILYIPVSSPSPNFYGGDIPEGLEVITSVTALDIPTGKMLWSRQLVHHDIWDLDTNAAPTLFDLEKDGKTIPALIQTSKQGFLYILDRTTGEPIYPMEERPVPKSTVPGEHSAPTQPFVDLPKPVVPDKWPGVYDLADWASFGYCSRTAKSLVDEGRFTPPSLQGSLVYPGTIGGTEWGGGALDPRSQTFVVNSSSAVQTYQLLTRADYEKAVSGGSETGGLFPQTGGPYGMNLNTFLNPLGMPCWKPPYGTMAAYDLKTGAQLWNKPFGQIQKWGFYMPESWGTITIGAPVVTATGVIFIGASMDSRVRAIDLKTGEVLWKSLVEAPAVAMPAVYDYKGKQYVVFTVGGNSILTPRVSDEIVAFALPN</sequence>
<dbReference type="PANTHER" id="PTHR32303:SF4">
    <property type="entry name" value="QUINOPROTEIN GLUCOSE DEHYDROGENASE"/>
    <property type="match status" value="1"/>
</dbReference>
<reference evidence="6 7" key="1">
    <citation type="submission" date="2024-06" db="EMBL/GenBank/DDBJ databases">
        <title>Sorghum-associated microbial communities from plants grown in Nebraska, USA.</title>
        <authorList>
            <person name="Schachtman D."/>
        </authorList>
    </citation>
    <scope>NUCLEOTIDE SEQUENCE [LARGE SCALE GENOMIC DNA]</scope>
    <source>
        <strain evidence="6 7">3207</strain>
    </source>
</reference>
<dbReference type="SMART" id="SM00564">
    <property type="entry name" value="PQQ"/>
    <property type="match status" value="5"/>
</dbReference>
<dbReference type="Pfam" id="PF01011">
    <property type="entry name" value="PQQ"/>
    <property type="match status" value="1"/>
</dbReference>
<feature type="chain" id="PRO_5046868747" evidence="4">
    <location>
        <begin position="29"/>
        <end position="651"/>
    </location>
</feature>
<dbReference type="CDD" id="cd10280">
    <property type="entry name" value="PQQ_mGDH"/>
    <property type="match status" value="1"/>
</dbReference>
<evidence type="ECO:0000313" key="6">
    <source>
        <dbReference type="EMBL" id="MET4632336.1"/>
    </source>
</evidence>
<feature type="domain" description="Pyrrolo-quinoline quinone repeat" evidence="5">
    <location>
        <begin position="47"/>
        <end position="626"/>
    </location>
</feature>
<dbReference type="EMBL" id="JBEPSM010000001">
    <property type="protein sequence ID" value="MET4632336.1"/>
    <property type="molecule type" value="Genomic_DNA"/>
</dbReference>
<dbReference type="InterPro" id="IPR011047">
    <property type="entry name" value="Quinoprotein_ADH-like_sf"/>
</dbReference>
<evidence type="ECO:0000256" key="3">
    <source>
        <dbReference type="ARBA" id="ARBA00023002"/>
    </source>
</evidence>
<comment type="cofactor">
    <cofactor evidence="1">
        <name>pyrroloquinoline quinone</name>
        <dbReference type="ChEBI" id="CHEBI:58442"/>
    </cofactor>
</comment>
<dbReference type="RefSeq" id="WP_354548125.1">
    <property type="nucleotide sequence ID" value="NZ_JBEPSM010000001.1"/>
</dbReference>
<evidence type="ECO:0000256" key="2">
    <source>
        <dbReference type="ARBA" id="ARBA00008156"/>
    </source>
</evidence>
<protein>
    <submittedName>
        <fullName evidence="6">Quinoprotein glucose dehydrogenase</fullName>
        <ecNumber evidence="6">1.1.5.2</ecNumber>
    </submittedName>
</protein>
<dbReference type="InterPro" id="IPR017511">
    <property type="entry name" value="PQQ_mDH"/>
</dbReference>
<organism evidence="6 7">
    <name type="scientific">Kaistia defluvii</name>
    <dbReference type="NCBI Taxonomy" id="410841"/>
    <lineage>
        <taxon>Bacteria</taxon>
        <taxon>Pseudomonadati</taxon>
        <taxon>Pseudomonadota</taxon>
        <taxon>Alphaproteobacteria</taxon>
        <taxon>Hyphomicrobiales</taxon>
        <taxon>Kaistiaceae</taxon>
        <taxon>Kaistia</taxon>
    </lineage>
</organism>
<feature type="signal peptide" evidence="4">
    <location>
        <begin position="1"/>
        <end position="28"/>
    </location>
</feature>
<dbReference type="SUPFAM" id="SSF50998">
    <property type="entry name" value="Quinoprotein alcohol dehydrogenase-like"/>
    <property type="match status" value="1"/>
</dbReference>
<comment type="similarity">
    <text evidence="2">Belongs to the bacterial PQQ dehydrogenase family.</text>
</comment>
<gene>
    <name evidence="6" type="ORF">ABIE08_000249</name>
</gene>
<evidence type="ECO:0000313" key="7">
    <source>
        <dbReference type="Proteomes" id="UP001549321"/>
    </source>
</evidence>
<proteinExistence type="inferred from homology"/>
<dbReference type="InterPro" id="IPR002372">
    <property type="entry name" value="PQQ_rpt_dom"/>
</dbReference>
<dbReference type="Proteomes" id="UP001549321">
    <property type="component" value="Unassembled WGS sequence"/>
</dbReference>
<keyword evidence="4" id="KW-0732">Signal</keyword>
<accession>A0ABV2QV90</accession>